<evidence type="ECO:0000313" key="15">
    <source>
        <dbReference type="EMBL" id="SJZ79801.1"/>
    </source>
</evidence>
<dbReference type="InterPro" id="IPR027417">
    <property type="entry name" value="P-loop_NTPase"/>
</dbReference>
<evidence type="ECO:0000313" key="16">
    <source>
        <dbReference type="Proteomes" id="UP000190092"/>
    </source>
</evidence>
<keyword evidence="16" id="KW-1185">Reference proteome</keyword>
<dbReference type="FunFam" id="3.40.50.300:FF:000026">
    <property type="entry name" value="ATP synthase subunit beta"/>
    <property type="match status" value="1"/>
</dbReference>
<dbReference type="EMBL" id="FUWJ01000002">
    <property type="protein sequence ID" value="SJZ79801.1"/>
    <property type="molecule type" value="Genomic_DNA"/>
</dbReference>
<feature type="binding site" evidence="13">
    <location>
        <begin position="152"/>
        <end position="159"/>
    </location>
    <ligand>
        <name>ATP</name>
        <dbReference type="ChEBI" id="CHEBI:30616"/>
    </ligand>
</feature>
<dbReference type="CDD" id="cd18115">
    <property type="entry name" value="ATP-synt_F1_beta_N"/>
    <property type="match status" value="1"/>
</dbReference>
<dbReference type="PROSITE" id="PS00152">
    <property type="entry name" value="ATPASE_ALPHA_BETA"/>
    <property type="match status" value="1"/>
</dbReference>
<comment type="catalytic activity">
    <reaction evidence="13">
        <text>ATP + H2O + 4 H(+)(in) = ADP + phosphate + 5 H(+)(out)</text>
        <dbReference type="Rhea" id="RHEA:57720"/>
        <dbReference type="ChEBI" id="CHEBI:15377"/>
        <dbReference type="ChEBI" id="CHEBI:15378"/>
        <dbReference type="ChEBI" id="CHEBI:30616"/>
        <dbReference type="ChEBI" id="CHEBI:43474"/>
        <dbReference type="ChEBI" id="CHEBI:456216"/>
        <dbReference type="EC" id="7.1.2.2"/>
    </reaction>
</comment>
<dbReference type="GO" id="GO:0005524">
    <property type="term" value="F:ATP binding"/>
    <property type="evidence" value="ECO:0007669"/>
    <property type="project" value="UniProtKB-UniRule"/>
</dbReference>
<evidence type="ECO:0000256" key="11">
    <source>
        <dbReference type="ARBA" id="ARBA00023196"/>
    </source>
</evidence>
<dbReference type="InterPro" id="IPR036121">
    <property type="entry name" value="ATPase_F1/V1/A1_a/bsu_N_sf"/>
</dbReference>
<keyword evidence="6 13" id="KW-0375">Hydrogen ion transport</keyword>
<evidence type="ECO:0000256" key="3">
    <source>
        <dbReference type="ARBA" id="ARBA00022448"/>
    </source>
</evidence>
<dbReference type="Proteomes" id="UP000190092">
    <property type="component" value="Unassembled WGS sequence"/>
</dbReference>
<dbReference type="PANTHER" id="PTHR15184:SF71">
    <property type="entry name" value="ATP SYNTHASE SUBUNIT BETA, MITOCHONDRIAL"/>
    <property type="match status" value="1"/>
</dbReference>
<gene>
    <name evidence="13" type="primary">atpD</name>
    <name evidence="15" type="ORF">SAMN02745126_02331</name>
</gene>
<dbReference type="RefSeq" id="WP_085934028.1">
    <property type="nucleotide sequence ID" value="NZ_FUWJ01000002.1"/>
</dbReference>
<feature type="domain" description="AAA+ ATPase" evidence="14">
    <location>
        <begin position="144"/>
        <end position="328"/>
    </location>
</feature>
<dbReference type="Gene3D" id="3.40.50.300">
    <property type="entry name" value="P-loop containing nucleotide triphosphate hydrolases"/>
    <property type="match status" value="1"/>
</dbReference>
<dbReference type="GO" id="GO:0046933">
    <property type="term" value="F:proton-transporting ATP synthase activity, rotational mechanism"/>
    <property type="evidence" value="ECO:0007669"/>
    <property type="project" value="UniProtKB-UniRule"/>
</dbReference>
<dbReference type="GO" id="GO:0005886">
    <property type="term" value="C:plasma membrane"/>
    <property type="evidence" value="ECO:0007669"/>
    <property type="project" value="UniProtKB-SubCell"/>
</dbReference>
<evidence type="ECO:0000256" key="1">
    <source>
        <dbReference type="ARBA" id="ARBA00004370"/>
    </source>
</evidence>
<dbReference type="Gene3D" id="1.10.1140.10">
    <property type="entry name" value="Bovine Mitochondrial F1-atpase, Atp Synthase Beta Chain, Chain D, domain 3"/>
    <property type="match status" value="1"/>
</dbReference>
<dbReference type="Gene3D" id="2.40.10.170">
    <property type="match status" value="1"/>
</dbReference>
<dbReference type="CDD" id="cd01133">
    <property type="entry name" value="F1-ATPase_beta_CD"/>
    <property type="match status" value="1"/>
</dbReference>
<dbReference type="AlphaFoldDB" id="A0A1T4NKH1"/>
<dbReference type="SUPFAM" id="SSF47917">
    <property type="entry name" value="C-terminal domain of alpha and beta subunits of F1 ATP synthase"/>
    <property type="match status" value="1"/>
</dbReference>
<dbReference type="EC" id="7.1.2.2" evidence="13"/>
<dbReference type="FunFam" id="1.10.1140.10:FF:000001">
    <property type="entry name" value="ATP synthase subunit beta"/>
    <property type="match status" value="1"/>
</dbReference>
<evidence type="ECO:0000256" key="12">
    <source>
        <dbReference type="ARBA" id="ARBA00023310"/>
    </source>
</evidence>
<dbReference type="HAMAP" id="MF_01347">
    <property type="entry name" value="ATP_synth_beta_bact"/>
    <property type="match status" value="1"/>
</dbReference>
<dbReference type="NCBIfam" id="TIGR01039">
    <property type="entry name" value="atpD"/>
    <property type="match status" value="1"/>
</dbReference>
<dbReference type="Pfam" id="PF22919">
    <property type="entry name" value="ATP-synt_VA_C"/>
    <property type="match status" value="1"/>
</dbReference>
<sequence length="474" mass="50345">MATNNIGTITQITGAVVDVRFDADLPNILNALHVESGGRKLVLEVAQHLGESEVRAIAMDTTDGLVRGEKAVDTGGPIAMPVGPETLGRILNVIGEPVDERGPVNAKQTLPIHRSAPEFVEQSTEAQILVTGIKVIDLLAPYAKGGKIGLFGGAGVGKTVTIMELINNVAKAHGGVSVFAGVGERTREGNDLYHEMIESGVIKLDGPGSKVALVYGQMNEPPGARARVALSGLTAAEYFRDAEGQDVLFFVDNIFRFTQAGSEVSALLGRIPSAVGYQPTLATDMGALQERITSTKKGSITSVQAIYVPADDLTDPAPATSFAHLDATTVLSRSIAEQAIFPAVDPLDSTSRMLDPRIVGEEHYDVARSVQRVLQQYKSLQDIIAILGMDELSEEDKLVVARARKIARFLSQPFHVAEVFTGTPGVFVKLEDTIKAFKGIVAGDYDSLPEAAFYMVGTIEEAVAKAKKLAGEAA</sequence>
<dbReference type="InterPro" id="IPR050053">
    <property type="entry name" value="ATPase_alpha/beta_chains"/>
</dbReference>
<dbReference type="InterPro" id="IPR024034">
    <property type="entry name" value="ATPase_F1/V1_b/a_C"/>
</dbReference>
<reference evidence="16" key="1">
    <citation type="submission" date="2017-02" db="EMBL/GenBank/DDBJ databases">
        <authorList>
            <person name="Varghese N."/>
            <person name="Submissions S."/>
        </authorList>
    </citation>
    <scope>NUCLEOTIDE SEQUENCE [LARGE SCALE GENOMIC DNA]</scope>
    <source>
        <strain evidence="16">ATCC 27094</strain>
    </source>
</reference>
<organism evidence="15 16">
    <name type="scientific">Enhydrobacter aerosaccus</name>
    <dbReference type="NCBI Taxonomy" id="225324"/>
    <lineage>
        <taxon>Bacteria</taxon>
        <taxon>Pseudomonadati</taxon>
        <taxon>Pseudomonadota</taxon>
        <taxon>Alphaproteobacteria</taxon>
        <taxon>Hyphomicrobiales</taxon>
        <taxon>Enhydrobacter</taxon>
    </lineage>
</organism>
<evidence type="ECO:0000256" key="6">
    <source>
        <dbReference type="ARBA" id="ARBA00022781"/>
    </source>
</evidence>
<keyword evidence="7 13" id="KW-0067">ATP-binding</keyword>
<dbReference type="Pfam" id="PF02874">
    <property type="entry name" value="ATP-synt_ab_N"/>
    <property type="match status" value="1"/>
</dbReference>
<proteinExistence type="inferred from homology"/>
<comment type="function">
    <text evidence="13">Produces ATP from ADP in the presence of a proton gradient across the membrane. The catalytic sites are hosted primarily by the beta subunits.</text>
</comment>
<dbReference type="GO" id="GO:0045259">
    <property type="term" value="C:proton-transporting ATP synthase complex"/>
    <property type="evidence" value="ECO:0007669"/>
    <property type="project" value="UniProtKB-KW"/>
</dbReference>
<dbReference type="SUPFAM" id="SSF50615">
    <property type="entry name" value="N-terminal domain of alpha and beta subunits of F1 ATP synthase"/>
    <property type="match status" value="1"/>
</dbReference>
<dbReference type="InterPro" id="IPR003593">
    <property type="entry name" value="AAA+_ATPase"/>
</dbReference>
<dbReference type="CDD" id="cd18110">
    <property type="entry name" value="ATP-synt_F1_beta_C"/>
    <property type="match status" value="1"/>
</dbReference>
<dbReference type="PANTHER" id="PTHR15184">
    <property type="entry name" value="ATP SYNTHASE"/>
    <property type="match status" value="1"/>
</dbReference>
<keyword evidence="8 13" id="KW-1278">Translocase</keyword>
<name>A0A1T4NKH1_9HYPH</name>
<dbReference type="SMART" id="SM00382">
    <property type="entry name" value="AAA"/>
    <property type="match status" value="1"/>
</dbReference>
<comment type="similarity">
    <text evidence="2 13">Belongs to the ATPase alpha/beta chains family.</text>
</comment>
<comment type="subcellular location">
    <subcellularLocation>
        <location evidence="13">Cell membrane</location>
        <topology evidence="13">Peripheral membrane protein</topology>
    </subcellularLocation>
    <subcellularLocation>
        <location evidence="1">Membrane</location>
    </subcellularLocation>
</comment>
<accession>A0A1T4NKH1</accession>
<evidence type="ECO:0000256" key="2">
    <source>
        <dbReference type="ARBA" id="ARBA00008936"/>
    </source>
</evidence>
<dbReference type="PIRSF" id="PIRSF039072">
    <property type="entry name" value="ATPase_subunit_beta"/>
    <property type="match status" value="1"/>
</dbReference>
<dbReference type="OrthoDB" id="9801639at2"/>
<dbReference type="InterPro" id="IPR005722">
    <property type="entry name" value="ATP_synth_F1_bsu"/>
</dbReference>
<keyword evidence="11 13" id="KW-0139">CF(1)</keyword>
<keyword evidence="12 13" id="KW-0066">ATP synthesis</keyword>
<evidence type="ECO:0000256" key="4">
    <source>
        <dbReference type="ARBA" id="ARBA00022519"/>
    </source>
</evidence>
<keyword evidence="10 13" id="KW-0472">Membrane</keyword>
<dbReference type="InterPro" id="IPR055190">
    <property type="entry name" value="ATP-synt_VA_C"/>
</dbReference>
<dbReference type="InterPro" id="IPR004100">
    <property type="entry name" value="ATPase_F1/V1/A1_a/bsu_N"/>
</dbReference>
<evidence type="ECO:0000256" key="13">
    <source>
        <dbReference type="HAMAP-Rule" id="MF_01347"/>
    </source>
</evidence>
<keyword evidence="3 13" id="KW-0813">Transport</keyword>
<evidence type="ECO:0000256" key="5">
    <source>
        <dbReference type="ARBA" id="ARBA00022741"/>
    </source>
</evidence>
<keyword evidence="4" id="KW-0997">Cell inner membrane</keyword>
<keyword evidence="9 13" id="KW-0406">Ion transport</keyword>
<dbReference type="Pfam" id="PF00006">
    <property type="entry name" value="ATP-synt_ab"/>
    <property type="match status" value="1"/>
</dbReference>
<keyword evidence="13" id="KW-1003">Cell membrane</keyword>
<dbReference type="SUPFAM" id="SSF52540">
    <property type="entry name" value="P-loop containing nucleoside triphosphate hydrolases"/>
    <property type="match status" value="1"/>
</dbReference>
<evidence type="ECO:0000256" key="7">
    <source>
        <dbReference type="ARBA" id="ARBA00022840"/>
    </source>
</evidence>
<evidence type="ECO:0000256" key="10">
    <source>
        <dbReference type="ARBA" id="ARBA00023136"/>
    </source>
</evidence>
<evidence type="ECO:0000256" key="9">
    <source>
        <dbReference type="ARBA" id="ARBA00023065"/>
    </source>
</evidence>
<protein>
    <recommendedName>
        <fullName evidence="13">ATP synthase subunit beta</fullName>
        <ecNumber evidence="13">7.1.2.2</ecNumber>
    </recommendedName>
    <alternativeName>
        <fullName evidence="13">ATP synthase F1 sector subunit beta</fullName>
    </alternativeName>
    <alternativeName>
        <fullName evidence="13">F-ATPase subunit beta</fullName>
    </alternativeName>
</protein>
<dbReference type="InterPro" id="IPR000194">
    <property type="entry name" value="ATPase_F1/V1/A1_a/bsu_nucl-bd"/>
</dbReference>
<dbReference type="STRING" id="225324.SAMN02745126_02331"/>
<evidence type="ECO:0000256" key="8">
    <source>
        <dbReference type="ARBA" id="ARBA00022967"/>
    </source>
</evidence>
<evidence type="ECO:0000259" key="14">
    <source>
        <dbReference type="SMART" id="SM00382"/>
    </source>
</evidence>
<dbReference type="InterPro" id="IPR020003">
    <property type="entry name" value="ATPase_a/bsu_AS"/>
</dbReference>
<keyword evidence="5 13" id="KW-0547">Nucleotide-binding</keyword>